<dbReference type="InterPro" id="IPR051637">
    <property type="entry name" value="Ank_repeat_dom-contain_49"/>
</dbReference>
<evidence type="ECO:0000256" key="1">
    <source>
        <dbReference type="ARBA" id="ARBA00022737"/>
    </source>
</evidence>
<dbReference type="GeneID" id="25569046"/>
<dbReference type="Pfam" id="PF12796">
    <property type="entry name" value="Ank_2"/>
    <property type="match status" value="1"/>
</dbReference>
<reference evidence="4 5" key="1">
    <citation type="submission" date="2010-05" db="EMBL/GenBank/DDBJ databases">
        <title>The Genome Sequence of Thecamonas trahens ATCC 50062.</title>
        <authorList>
            <consortium name="The Broad Institute Genome Sequencing Platform"/>
            <person name="Russ C."/>
            <person name="Cuomo C."/>
            <person name="Shea T."/>
            <person name="Young S.K."/>
            <person name="Zeng Q."/>
            <person name="Koehrsen M."/>
            <person name="Haas B."/>
            <person name="Borodovsky M."/>
            <person name="Guigo R."/>
            <person name="Alvarado L."/>
            <person name="Berlin A."/>
            <person name="Bochicchio J."/>
            <person name="Borenstein D."/>
            <person name="Chapman S."/>
            <person name="Chen Z."/>
            <person name="Freedman E."/>
            <person name="Gellesch M."/>
            <person name="Goldberg J."/>
            <person name="Griggs A."/>
            <person name="Gujja S."/>
            <person name="Heilman E."/>
            <person name="Heiman D."/>
            <person name="Hepburn T."/>
            <person name="Howarth C."/>
            <person name="Jen D."/>
            <person name="Larson L."/>
            <person name="Mehta T."/>
            <person name="Park D."/>
            <person name="Pearson M."/>
            <person name="Roberts A."/>
            <person name="Saif S."/>
            <person name="Shenoy N."/>
            <person name="Sisk P."/>
            <person name="Stolte C."/>
            <person name="Sykes S."/>
            <person name="Thomson T."/>
            <person name="Walk T."/>
            <person name="White J."/>
            <person name="Yandava C."/>
            <person name="Burger G."/>
            <person name="Gray M.W."/>
            <person name="Holland P.W.H."/>
            <person name="King N."/>
            <person name="Lang F.B.F."/>
            <person name="Roger A.J."/>
            <person name="Ruiz-Trillo I."/>
            <person name="Lander E."/>
            <person name="Nusbaum C."/>
        </authorList>
    </citation>
    <scope>NUCLEOTIDE SEQUENCE [LARGE SCALE GENOMIC DNA]</scope>
    <source>
        <strain evidence="4 5">ATCC 50062</strain>
    </source>
</reference>
<dbReference type="InterPro" id="IPR002110">
    <property type="entry name" value="Ankyrin_rpt"/>
</dbReference>
<keyword evidence="2 3" id="KW-0040">ANK repeat</keyword>
<dbReference type="SUPFAM" id="SSF48403">
    <property type="entry name" value="Ankyrin repeat"/>
    <property type="match status" value="1"/>
</dbReference>
<dbReference type="RefSeq" id="XP_013753125.1">
    <property type="nucleotide sequence ID" value="XM_013897671.1"/>
</dbReference>
<evidence type="ECO:0000313" key="5">
    <source>
        <dbReference type="Proteomes" id="UP000054408"/>
    </source>
</evidence>
<organism evidence="4 5">
    <name type="scientific">Thecamonas trahens ATCC 50062</name>
    <dbReference type="NCBI Taxonomy" id="461836"/>
    <lineage>
        <taxon>Eukaryota</taxon>
        <taxon>Apusozoa</taxon>
        <taxon>Apusomonadida</taxon>
        <taxon>Apusomonadidae</taxon>
        <taxon>Thecamonas</taxon>
    </lineage>
</organism>
<dbReference type="PANTHER" id="PTHR24180">
    <property type="entry name" value="CYCLIN-DEPENDENT KINASE INHIBITOR 2C-RELATED"/>
    <property type="match status" value="1"/>
</dbReference>
<dbReference type="SMART" id="SM00248">
    <property type="entry name" value="ANK"/>
    <property type="match status" value="1"/>
</dbReference>
<dbReference type="EMBL" id="GL349498">
    <property type="protein sequence ID" value="KNC55305.1"/>
    <property type="molecule type" value="Genomic_DNA"/>
</dbReference>
<dbReference type="InterPro" id="IPR036770">
    <property type="entry name" value="Ankyrin_rpt-contain_sf"/>
</dbReference>
<gene>
    <name evidence="4" type="ORF">AMSG_10947</name>
</gene>
<name>A0A0L0DSQ9_THETB</name>
<dbReference type="PANTHER" id="PTHR24180:SF45">
    <property type="entry name" value="POLY [ADP-RIBOSE] POLYMERASE TANKYRASE"/>
    <property type="match status" value="1"/>
</dbReference>
<keyword evidence="1" id="KW-0677">Repeat</keyword>
<evidence type="ECO:0000313" key="4">
    <source>
        <dbReference type="EMBL" id="KNC55305.1"/>
    </source>
</evidence>
<proteinExistence type="predicted"/>
<accession>A0A0L0DSQ9</accession>
<dbReference type="PROSITE" id="PS50297">
    <property type="entry name" value="ANK_REP_REGION"/>
    <property type="match status" value="1"/>
</dbReference>
<dbReference type="Proteomes" id="UP000054408">
    <property type="component" value="Unassembled WGS sequence"/>
</dbReference>
<sequence>MRASQTKIGFMLRSAARDGDCEAFLFLWQQAGAAAQTLRYPRDEGPLFPALASRHDAMIDMLLAPPICASATNASATSGSTPLHWAAAAGYLYGVRQLLAAGADVYAANAAGDTPYDVLGSFAADEGYDADGHLSLEAAGVAMLIHTAAAARARGWSPARHRHFPAATRAAIWTALVIAKASTLGTNPAQGTPGERRPSYAAHCCLYKLPNELLHLIFRFVAAAPMDADPSRFPAPDMYPPQMLAMMLDPVEAADDDAVDRAQILAMIEASDSSTEDS</sequence>
<keyword evidence="5" id="KW-1185">Reference proteome</keyword>
<feature type="repeat" description="ANK" evidence="3">
    <location>
        <begin position="78"/>
        <end position="110"/>
    </location>
</feature>
<protein>
    <submittedName>
        <fullName evidence="4">Uncharacterized protein</fullName>
    </submittedName>
</protein>
<dbReference type="Gene3D" id="1.25.40.20">
    <property type="entry name" value="Ankyrin repeat-containing domain"/>
    <property type="match status" value="1"/>
</dbReference>
<evidence type="ECO:0000256" key="2">
    <source>
        <dbReference type="ARBA" id="ARBA00023043"/>
    </source>
</evidence>
<dbReference type="PROSITE" id="PS50088">
    <property type="entry name" value="ANK_REPEAT"/>
    <property type="match status" value="1"/>
</dbReference>
<dbReference type="AlphaFoldDB" id="A0A0L0DSQ9"/>
<evidence type="ECO:0000256" key="3">
    <source>
        <dbReference type="PROSITE-ProRule" id="PRU00023"/>
    </source>
</evidence>